<evidence type="ECO:0000313" key="2">
    <source>
        <dbReference type="EMBL" id="TBO61569.1"/>
    </source>
</evidence>
<sequence length="76" mass="8208">MSALGTSSAGPRAFVSPKTATELPVIRGEFERWERARCVPLTRNPVNLPLGGFPSPVRRDRLRHGGPNLDSGGGRQ</sequence>
<dbReference type="AlphaFoldDB" id="A0A4Q9I3L8"/>
<gene>
    <name evidence="2" type="ORF">EYS09_00325</name>
</gene>
<proteinExistence type="predicted"/>
<protein>
    <submittedName>
        <fullName evidence="2">Uncharacterized protein</fullName>
    </submittedName>
</protein>
<keyword evidence="3" id="KW-1185">Reference proteome</keyword>
<feature type="region of interest" description="Disordered" evidence="1">
    <location>
        <begin position="44"/>
        <end position="76"/>
    </location>
</feature>
<comment type="caution">
    <text evidence="2">The sequence shown here is derived from an EMBL/GenBank/DDBJ whole genome shotgun (WGS) entry which is preliminary data.</text>
</comment>
<evidence type="ECO:0000313" key="3">
    <source>
        <dbReference type="Proteomes" id="UP000292452"/>
    </source>
</evidence>
<accession>A0A4Q9I3L8</accession>
<dbReference type="Proteomes" id="UP000292452">
    <property type="component" value="Unassembled WGS sequence"/>
</dbReference>
<reference evidence="2 3" key="1">
    <citation type="submission" date="2019-02" db="EMBL/GenBank/DDBJ databases">
        <title>Draft Genome Sequence of Streptomyces sp. AM-2504, identified by 16S rRNA comparative analysis as a Streptomyces Kasugaensis strain.</title>
        <authorList>
            <person name="Napolioni V."/>
            <person name="Giuliodori A.M."/>
            <person name="Spurio R."/>
            <person name="Fabbretti A."/>
        </authorList>
    </citation>
    <scope>NUCLEOTIDE SEQUENCE [LARGE SCALE GENOMIC DNA]</scope>
    <source>
        <strain evidence="2 3">AM-2504</strain>
    </source>
</reference>
<name>A0A4Q9I3L8_STRKA</name>
<dbReference type="EMBL" id="SIXH01000002">
    <property type="protein sequence ID" value="TBO61569.1"/>
    <property type="molecule type" value="Genomic_DNA"/>
</dbReference>
<organism evidence="2 3">
    <name type="scientific">Streptomyces kasugaensis</name>
    <dbReference type="NCBI Taxonomy" id="1946"/>
    <lineage>
        <taxon>Bacteria</taxon>
        <taxon>Bacillati</taxon>
        <taxon>Actinomycetota</taxon>
        <taxon>Actinomycetes</taxon>
        <taxon>Kitasatosporales</taxon>
        <taxon>Streptomycetaceae</taxon>
        <taxon>Streptomyces</taxon>
    </lineage>
</organism>
<evidence type="ECO:0000256" key="1">
    <source>
        <dbReference type="SAM" id="MobiDB-lite"/>
    </source>
</evidence>